<dbReference type="SUPFAM" id="SSF53756">
    <property type="entry name" value="UDP-Glycosyltransferase/glycogen phosphorylase"/>
    <property type="match status" value="1"/>
</dbReference>
<dbReference type="SUPFAM" id="SSF48452">
    <property type="entry name" value="TPR-like"/>
    <property type="match status" value="1"/>
</dbReference>
<evidence type="ECO:0000256" key="6">
    <source>
        <dbReference type="ARBA" id="ARBA00022737"/>
    </source>
</evidence>
<dbReference type="InterPro" id="IPR011990">
    <property type="entry name" value="TPR-like_helical_dom_sf"/>
</dbReference>
<dbReference type="Gene3D" id="1.25.40.10">
    <property type="entry name" value="Tetratricopeptide repeat domain"/>
    <property type="match status" value="3"/>
</dbReference>
<feature type="domain" description="O-GlcNAc transferase C-terminal" evidence="8">
    <location>
        <begin position="500"/>
        <end position="689"/>
    </location>
</feature>
<evidence type="ECO:0000256" key="3">
    <source>
        <dbReference type="ARBA" id="ARBA00011970"/>
    </source>
</evidence>
<dbReference type="PANTHER" id="PTHR44998">
    <property type="match status" value="1"/>
</dbReference>
<reference evidence="9" key="1">
    <citation type="submission" date="2009-10" db="EMBL/GenBank/DDBJ databases">
        <title>Diversity of trophic interactions inside an arsenic-rich microbial ecosystem.</title>
        <authorList>
            <person name="Bertin P.N."/>
            <person name="Heinrich-Salmeron A."/>
            <person name="Pelletier E."/>
            <person name="Goulhen-Chollet F."/>
            <person name="Arsene-Ploetze F."/>
            <person name="Gallien S."/>
            <person name="Calteau A."/>
            <person name="Vallenet D."/>
            <person name="Casiot C."/>
            <person name="Chane-Woon-Ming B."/>
            <person name="Giloteaux L."/>
            <person name="Barakat M."/>
            <person name="Bonnefoy V."/>
            <person name="Bruneel O."/>
            <person name="Chandler M."/>
            <person name="Cleiss J."/>
            <person name="Duran R."/>
            <person name="Elbaz-Poulichet F."/>
            <person name="Fonknechten N."/>
            <person name="Lauga B."/>
            <person name="Mornico D."/>
            <person name="Ortet P."/>
            <person name="Schaeffer C."/>
            <person name="Siguier P."/>
            <person name="Alexander Thil Smith A."/>
            <person name="Van Dorsselaer A."/>
            <person name="Weissenbach J."/>
            <person name="Medigue C."/>
            <person name="Le Paslier D."/>
        </authorList>
    </citation>
    <scope>NUCLEOTIDE SEQUENCE</scope>
</reference>
<evidence type="ECO:0000313" key="9">
    <source>
        <dbReference type="EMBL" id="CBH99561.1"/>
    </source>
</evidence>
<evidence type="ECO:0000256" key="1">
    <source>
        <dbReference type="ARBA" id="ARBA00004922"/>
    </source>
</evidence>
<name>E6PXA2_9ZZZZ</name>
<dbReference type="Pfam" id="PF13844">
    <property type="entry name" value="Glyco_transf_41"/>
    <property type="match status" value="2"/>
</dbReference>
<evidence type="ECO:0000256" key="4">
    <source>
        <dbReference type="ARBA" id="ARBA00022676"/>
    </source>
</evidence>
<keyword evidence="7" id="KW-0802">TPR repeat</keyword>
<proteinExistence type="inferred from homology"/>
<keyword evidence="4" id="KW-0328">Glycosyltransferase</keyword>
<comment type="caution">
    <text evidence="9">The sequence shown here is derived from an EMBL/GenBank/DDBJ whole genome shotgun (WGS) entry which is preliminary data.</text>
</comment>
<evidence type="ECO:0000259" key="8">
    <source>
        <dbReference type="Pfam" id="PF13844"/>
    </source>
</evidence>
<keyword evidence="5" id="KW-0808">Transferase</keyword>
<evidence type="ECO:0000256" key="5">
    <source>
        <dbReference type="ARBA" id="ARBA00022679"/>
    </source>
</evidence>
<protein>
    <recommendedName>
        <fullName evidence="3">protein O-GlcNAc transferase</fullName>
        <ecNumber evidence="3">2.4.1.255</ecNumber>
    </recommendedName>
</protein>
<dbReference type="AlphaFoldDB" id="E6PXA2"/>
<comment type="similarity">
    <text evidence="2">Belongs to the glycosyltransferase 41 family. O-GlcNAc transferase subfamily.</text>
</comment>
<dbReference type="Gene3D" id="3.40.50.11380">
    <property type="match status" value="1"/>
</dbReference>
<dbReference type="PROSITE" id="PS50005">
    <property type="entry name" value="TPR"/>
    <property type="match status" value="5"/>
</dbReference>
<feature type="domain" description="O-GlcNAc transferase C-terminal" evidence="8">
    <location>
        <begin position="340"/>
        <end position="490"/>
    </location>
</feature>
<accession>E6PXA2</accession>
<dbReference type="InterPro" id="IPR029489">
    <property type="entry name" value="OGT/SEC/SPY_C"/>
</dbReference>
<dbReference type="EC" id="2.4.1.255" evidence="3"/>
<dbReference type="Pfam" id="PF13432">
    <property type="entry name" value="TPR_16"/>
    <property type="match status" value="3"/>
</dbReference>
<evidence type="ECO:0000256" key="7">
    <source>
        <dbReference type="ARBA" id="ARBA00022803"/>
    </source>
</evidence>
<sequence>MKSIPEAQNVALLECELARGLVLHRGGNLAAAEAVYREVLARDRAQPDALHLLGLIAHQTGHYEAALELYDEAIRLRSRVAAFWSHRGNALRALEKWDTARTSLDESIRLDPKDAEAHFLYGLLHHEGNQLEQALQSYDRAIALDPRMIAAYNNRGNLLRVQQRYTQALDSLDAAIRLAPADAEAHTNRGNVLLAMGRFDEAVASYDRALAIEPKLIAALVNRGLAQVERKQFATALTSLGDALRLSPPGMCPKYLEGMQLYLQRMLCDWTEAQPDAQPDDADPDLARLLDQLAQGKPVVTPLCLLALSDSPALQRRTAEIYVADTCPKRKTIPFPPRAPRQRIRVGYFSADFREHPVSSLTAGIFEQHDRSAFEIFGFAYGADTEDAMRRRIRRAMDQFHDVRSLTDAEVVGLSRELEIDIAVDLTGFTQCSRTGIFARRAAPTQANYIGYPGTMGASYMDYLIADEIVVPRESHRHYAEKIVSMPECYQANERPDWSGIRVPSRAECGLQDDAFVYCCFNNHAKISPEVFAGWMRILSKVADSVLWLVAGEDGVEARLRQRASKAGVDPARLIFATPWPYAEHLGRQRLADLFLDTSPFNAGATAGAALAAGLPVLTCIGESFAGRMAASLLHAARLSELVTATREEYERRAIALARDREEFAQLRERLRGNLCTAPLFHQAAFTRALEAAYRAMQRRSLAGLEPENIAVKAAFRE</sequence>
<evidence type="ECO:0000256" key="2">
    <source>
        <dbReference type="ARBA" id="ARBA00005386"/>
    </source>
</evidence>
<keyword evidence="6" id="KW-0677">Repeat</keyword>
<organism evidence="9">
    <name type="scientific">mine drainage metagenome</name>
    <dbReference type="NCBI Taxonomy" id="410659"/>
    <lineage>
        <taxon>unclassified sequences</taxon>
        <taxon>metagenomes</taxon>
        <taxon>ecological metagenomes</taxon>
    </lineage>
</organism>
<dbReference type="Gene3D" id="3.40.50.2000">
    <property type="entry name" value="Glycogen Phosphorylase B"/>
    <property type="match status" value="1"/>
</dbReference>
<dbReference type="InterPro" id="IPR019734">
    <property type="entry name" value="TPR_rpt"/>
</dbReference>
<comment type="pathway">
    <text evidence="1">Protein modification; protein glycosylation.</text>
</comment>
<dbReference type="GO" id="GO:0097363">
    <property type="term" value="F:protein O-acetylglucosaminyltransferase activity"/>
    <property type="evidence" value="ECO:0007669"/>
    <property type="project" value="UniProtKB-EC"/>
</dbReference>
<gene>
    <name evidence="9" type="ORF">CARN3_0494</name>
</gene>
<dbReference type="PROSITE" id="PS50293">
    <property type="entry name" value="TPR_REGION"/>
    <property type="match status" value="2"/>
</dbReference>
<dbReference type="SMART" id="SM00028">
    <property type="entry name" value="TPR"/>
    <property type="match status" value="7"/>
</dbReference>
<dbReference type="EMBL" id="CABN01000029">
    <property type="protein sequence ID" value="CBH99561.1"/>
    <property type="molecule type" value="Genomic_DNA"/>
</dbReference>
<dbReference type="PANTHER" id="PTHR44998:SF1">
    <property type="entry name" value="UDP-N-ACETYLGLUCOSAMINE--PEPTIDE N-ACETYLGLUCOSAMINYLTRANSFERASE 110 KDA SUBUNIT"/>
    <property type="match status" value="1"/>
</dbReference>